<evidence type="ECO:0000256" key="3">
    <source>
        <dbReference type="ARBA" id="ARBA00012856"/>
    </source>
</evidence>
<dbReference type="SUPFAM" id="SSF53597">
    <property type="entry name" value="Dihydrofolate reductase-like"/>
    <property type="match status" value="1"/>
</dbReference>
<dbReference type="PROSITE" id="PS51330">
    <property type="entry name" value="DHFR_2"/>
    <property type="match status" value="1"/>
</dbReference>
<dbReference type="Pfam" id="PF00186">
    <property type="entry name" value="DHFR_1"/>
    <property type="match status" value="1"/>
</dbReference>
<evidence type="ECO:0000256" key="9">
    <source>
        <dbReference type="RuleBase" id="RU004474"/>
    </source>
</evidence>
<dbReference type="PANTHER" id="PTHR48069">
    <property type="entry name" value="DIHYDROFOLATE REDUCTASE"/>
    <property type="match status" value="1"/>
</dbReference>
<feature type="domain" description="DHFR" evidence="10">
    <location>
        <begin position="3"/>
        <end position="163"/>
    </location>
</feature>
<dbReference type="GO" id="GO:0046655">
    <property type="term" value="P:folic acid metabolic process"/>
    <property type="evidence" value="ECO:0007669"/>
    <property type="project" value="TreeGrafter"/>
</dbReference>
<dbReference type="InterPro" id="IPR017925">
    <property type="entry name" value="DHFR_CS"/>
</dbReference>
<dbReference type="AlphaFoldDB" id="A0A494YAK7"/>
<dbReference type="GO" id="GO:0046654">
    <property type="term" value="P:tetrahydrofolate biosynthetic process"/>
    <property type="evidence" value="ECO:0007669"/>
    <property type="project" value="UniProtKB-UniPathway"/>
</dbReference>
<evidence type="ECO:0000256" key="8">
    <source>
        <dbReference type="PIRNR" id="PIRNR000194"/>
    </source>
</evidence>
<dbReference type="PIRSF" id="PIRSF000194">
    <property type="entry name" value="DHFR"/>
    <property type="match status" value="1"/>
</dbReference>
<dbReference type="EMBL" id="RBZU01000001">
    <property type="protein sequence ID" value="RKP59195.1"/>
    <property type="molecule type" value="Genomic_DNA"/>
</dbReference>
<dbReference type="EC" id="1.5.1.3" evidence="3 8"/>
<proteinExistence type="inferred from homology"/>
<dbReference type="Proteomes" id="UP000270342">
    <property type="component" value="Unassembled WGS sequence"/>
</dbReference>
<evidence type="ECO:0000256" key="1">
    <source>
        <dbReference type="ARBA" id="ARBA00004903"/>
    </source>
</evidence>
<dbReference type="InterPro" id="IPR001796">
    <property type="entry name" value="DHFR_dom"/>
</dbReference>
<dbReference type="Gene3D" id="3.40.430.10">
    <property type="entry name" value="Dihydrofolate Reductase, subunit A"/>
    <property type="match status" value="1"/>
</dbReference>
<comment type="similarity">
    <text evidence="2 8 9">Belongs to the dihydrofolate reductase family.</text>
</comment>
<dbReference type="OrthoDB" id="9804315at2"/>
<keyword evidence="4 8" id="KW-0554">One-carbon metabolism</keyword>
<comment type="catalytic activity">
    <reaction evidence="8">
        <text>(6S)-5,6,7,8-tetrahydrofolate + NADP(+) = 7,8-dihydrofolate + NADPH + H(+)</text>
        <dbReference type="Rhea" id="RHEA:15009"/>
        <dbReference type="ChEBI" id="CHEBI:15378"/>
        <dbReference type="ChEBI" id="CHEBI:57451"/>
        <dbReference type="ChEBI" id="CHEBI:57453"/>
        <dbReference type="ChEBI" id="CHEBI:57783"/>
        <dbReference type="ChEBI" id="CHEBI:58349"/>
        <dbReference type="EC" id="1.5.1.3"/>
    </reaction>
</comment>
<name>A0A494YAK7_9BURK</name>
<sequence>MTRLILIVARARNGVIGRDNQLPWHLSEDLKFFKRTTMGAPVIMGRKTHESIGRALPGRRNLVVTRDPSRRFDGCETVGGLAEALAACEREGVADAYLIGGAELYREGIDRADALVITEIERDVEGDATFAAPDPAVWREVSREYPASTAPDAWPYSWARYARRA</sequence>
<evidence type="ECO:0000313" key="12">
    <source>
        <dbReference type="Proteomes" id="UP000270342"/>
    </source>
</evidence>
<protein>
    <recommendedName>
        <fullName evidence="3 8">Dihydrofolate reductase</fullName>
        <ecNumber evidence="3 8">1.5.1.3</ecNumber>
    </recommendedName>
</protein>
<dbReference type="UniPathway" id="UPA00077">
    <property type="reaction ID" value="UER00158"/>
</dbReference>
<dbReference type="PANTHER" id="PTHR48069:SF3">
    <property type="entry name" value="DIHYDROFOLATE REDUCTASE"/>
    <property type="match status" value="1"/>
</dbReference>
<dbReference type="GO" id="GO:0005829">
    <property type="term" value="C:cytosol"/>
    <property type="evidence" value="ECO:0007669"/>
    <property type="project" value="TreeGrafter"/>
</dbReference>
<comment type="caution">
    <text evidence="11">The sequence shown here is derived from an EMBL/GenBank/DDBJ whole genome shotgun (WGS) entry which is preliminary data.</text>
</comment>
<evidence type="ECO:0000256" key="5">
    <source>
        <dbReference type="ARBA" id="ARBA00022857"/>
    </source>
</evidence>
<dbReference type="GO" id="GO:0050661">
    <property type="term" value="F:NADP binding"/>
    <property type="evidence" value="ECO:0007669"/>
    <property type="project" value="InterPro"/>
</dbReference>
<reference evidence="11 12" key="1">
    <citation type="submission" date="2018-10" db="EMBL/GenBank/DDBJ databases">
        <title>Robbsia sp. DHC34, isolated from soil.</title>
        <authorList>
            <person name="Gao Z.-H."/>
            <person name="Qiu L.-H."/>
        </authorList>
    </citation>
    <scope>NUCLEOTIDE SEQUENCE [LARGE SCALE GENOMIC DNA]</scope>
    <source>
        <strain evidence="11 12">DHC34</strain>
    </source>
</reference>
<evidence type="ECO:0000313" key="11">
    <source>
        <dbReference type="EMBL" id="RKP59195.1"/>
    </source>
</evidence>
<evidence type="ECO:0000256" key="2">
    <source>
        <dbReference type="ARBA" id="ARBA00009539"/>
    </source>
</evidence>
<evidence type="ECO:0000256" key="6">
    <source>
        <dbReference type="ARBA" id="ARBA00023002"/>
    </source>
</evidence>
<keyword evidence="6 8" id="KW-0560">Oxidoreductase</keyword>
<organism evidence="11 12">
    <name type="scientific">Pararobbsia silviterrae</name>
    <dbReference type="NCBI Taxonomy" id="1792498"/>
    <lineage>
        <taxon>Bacteria</taxon>
        <taxon>Pseudomonadati</taxon>
        <taxon>Pseudomonadota</taxon>
        <taxon>Betaproteobacteria</taxon>
        <taxon>Burkholderiales</taxon>
        <taxon>Burkholderiaceae</taxon>
        <taxon>Pararobbsia</taxon>
    </lineage>
</organism>
<gene>
    <name evidence="11" type="ORF">D7S86_04680</name>
</gene>
<accession>A0A494YAK7</accession>
<evidence type="ECO:0000259" key="10">
    <source>
        <dbReference type="PROSITE" id="PS51330"/>
    </source>
</evidence>
<keyword evidence="5 8" id="KW-0521">NADP</keyword>
<dbReference type="RefSeq" id="WP_121084335.1">
    <property type="nucleotide sequence ID" value="NZ_RBZU01000001.1"/>
</dbReference>
<dbReference type="GO" id="GO:0006730">
    <property type="term" value="P:one-carbon metabolic process"/>
    <property type="evidence" value="ECO:0007669"/>
    <property type="project" value="UniProtKB-KW"/>
</dbReference>
<evidence type="ECO:0000256" key="4">
    <source>
        <dbReference type="ARBA" id="ARBA00022563"/>
    </source>
</evidence>
<dbReference type="PRINTS" id="PR00070">
    <property type="entry name" value="DHFR"/>
</dbReference>
<dbReference type="GO" id="GO:0004146">
    <property type="term" value="F:dihydrofolate reductase activity"/>
    <property type="evidence" value="ECO:0007669"/>
    <property type="project" value="UniProtKB-EC"/>
</dbReference>
<keyword evidence="12" id="KW-1185">Reference proteome</keyword>
<dbReference type="InterPro" id="IPR012259">
    <property type="entry name" value="DHFR"/>
</dbReference>
<comment type="pathway">
    <text evidence="1 8">Cofactor biosynthesis; tetrahydrofolate biosynthesis; 5,6,7,8-tetrahydrofolate from 7,8-dihydrofolate: step 1/1.</text>
</comment>
<dbReference type="GO" id="GO:0046452">
    <property type="term" value="P:dihydrofolate metabolic process"/>
    <property type="evidence" value="ECO:0007669"/>
    <property type="project" value="TreeGrafter"/>
</dbReference>
<dbReference type="PROSITE" id="PS00075">
    <property type="entry name" value="DHFR_1"/>
    <property type="match status" value="1"/>
</dbReference>
<evidence type="ECO:0000256" key="7">
    <source>
        <dbReference type="ARBA" id="ARBA00025067"/>
    </source>
</evidence>
<comment type="function">
    <text evidence="7 8">Key enzyme in folate metabolism. Catalyzes an essential reaction for de novo glycine and purine synthesis, and for DNA precursor synthesis.</text>
</comment>
<dbReference type="InterPro" id="IPR024072">
    <property type="entry name" value="DHFR-like_dom_sf"/>
</dbReference>
<dbReference type="CDD" id="cd00209">
    <property type="entry name" value="DHFR"/>
    <property type="match status" value="1"/>
</dbReference>